<evidence type="ECO:0000313" key="6">
    <source>
        <dbReference type="EMBL" id="KAH7308444.1"/>
    </source>
</evidence>
<accession>A0A8K0SG62</accession>
<dbReference type="PANTHER" id="PTHR48267">
    <property type="entry name" value="CUPREDOXIN SUPERFAMILY PROTEIN"/>
    <property type="match status" value="1"/>
</dbReference>
<dbReference type="EMBL" id="JAGPNK010000015">
    <property type="protein sequence ID" value="KAH7308444.1"/>
    <property type="molecule type" value="Genomic_DNA"/>
</dbReference>
<dbReference type="InterPro" id="IPR011706">
    <property type="entry name" value="Cu-oxidase_C"/>
</dbReference>
<dbReference type="SUPFAM" id="SSF49503">
    <property type="entry name" value="Cupredoxins"/>
    <property type="match status" value="3"/>
</dbReference>
<evidence type="ECO:0000259" key="5">
    <source>
        <dbReference type="Pfam" id="PF07732"/>
    </source>
</evidence>
<feature type="chain" id="PRO_5035437126" description="Bilirubin oxidase" evidence="3">
    <location>
        <begin position="22"/>
        <end position="566"/>
    </location>
</feature>
<dbReference type="InterPro" id="IPR011707">
    <property type="entry name" value="Cu-oxidase-like_N"/>
</dbReference>
<dbReference type="Pfam" id="PF07732">
    <property type="entry name" value="Cu-oxidase_3"/>
    <property type="match status" value="1"/>
</dbReference>
<keyword evidence="2" id="KW-0186">Copper</keyword>
<feature type="domain" description="Plastocyanin-like" evidence="4">
    <location>
        <begin position="386"/>
        <end position="502"/>
    </location>
</feature>
<proteinExistence type="inferred from homology"/>
<dbReference type="Pfam" id="PF07731">
    <property type="entry name" value="Cu-oxidase_2"/>
    <property type="match status" value="1"/>
</dbReference>
<keyword evidence="7" id="KW-1185">Reference proteome</keyword>
<evidence type="ECO:0000313" key="7">
    <source>
        <dbReference type="Proteomes" id="UP000813444"/>
    </source>
</evidence>
<keyword evidence="3" id="KW-0732">Signal</keyword>
<evidence type="ECO:0000259" key="4">
    <source>
        <dbReference type="Pfam" id="PF07731"/>
    </source>
</evidence>
<organism evidence="6 7">
    <name type="scientific">Stachybotrys elegans</name>
    <dbReference type="NCBI Taxonomy" id="80388"/>
    <lineage>
        <taxon>Eukaryota</taxon>
        <taxon>Fungi</taxon>
        <taxon>Dikarya</taxon>
        <taxon>Ascomycota</taxon>
        <taxon>Pezizomycotina</taxon>
        <taxon>Sordariomycetes</taxon>
        <taxon>Hypocreomycetidae</taxon>
        <taxon>Hypocreales</taxon>
        <taxon>Stachybotryaceae</taxon>
        <taxon>Stachybotrys</taxon>
    </lineage>
</organism>
<dbReference type="CDD" id="cd13866">
    <property type="entry name" value="CuRO_2_BOD"/>
    <property type="match status" value="1"/>
</dbReference>
<sequence>MVRQLLQLAAVGLSVIGTCDARSVQKRQNAQLSPPLELFSVPLPIPPVKEPKYIVPNPETGDDIQYYEMEIQPFSEQIYPDLGLTHMVGYDGMSPGPTIIVPRGTETVVRFVNSVGNTSPNSVHLHGSFSRAPFDGWAEDTTQPGEYKDYYYPNRQAARMLWYHDHAMSITAENAYMGQAGVYLIHDPAEDALNLPSGYGEFDIPMVLTAKRYNDDGTLFSTNGELSSLFGDVIQVNGQPWPFMNVQPRKYRFRFLDAAVSRSFALHFALTDDTATDIPFQVIASDAGLLEEPVDTEVLHISMAERYEIVFDFSNFAGQSIDLLNLPSVDGLGTDTNYVNTDKVMRFIVADETEAPDTSVVPATLRDVPFPEPGSGDFDHDFVFTRTNGQWTINGIVFTDVENRLLANVPRGSVQRWRLRNPGGGWTHPIHVHLVDMRVISRSSARGVEPYEAAGLKDVVWLARQETVIVEAHFAPFPGVYMMHCHNLIHEDHDMMAAFNVSVLADYGYNYTDFIDPMNPLWRPRPFELGELEEELGEFSLTAVTKRIGEMVSYHPYAAADDEGSA</sequence>
<name>A0A8K0SG62_9HYPO</name>
<dbReference type="InterPro" id="IPR045087">
    <property type="entry name" value="Cu-oxidase_fam"/>
</dbReference>
<dbReference type="GO" id="GO:0016491">
    <property type="term" value="F:oxidoreductase activity"/>
    <property type="evidence" value="ECO:0007669"/>
    <property type="project" value="InterPro"/>
</dbReference>
<dbReference type="CDD" id="cd13889">
    <property type="entry name" value="CuRO_3_BOD"/>
    <property type="match status" value="1"/>
</dbReference>
<feature type="domain" description="Plastocyanin-like" evidence="5">
    <location>
        <begin position="77"/>
        <end position="189"/>
    </location>
</feature>
<evidence type="ECO:0000256" key="1">
    <source>
        <dbReference type="ARBA" id="ARBA00010609"/>
    </source>
</evidence>
<feature type="signal peptide" evidence="3">
    <location>
        <begin position="1"/>
        <end position="21"/>
    </location>
</feature>
<evidence type="ECO:0008006" key="8">
    <source>
        <dbReference type="Google" id="ProtNLM"/>
    </source>
</evidence>
<dbReference type="PANTHER" id="PTHR48267:SF1">
    <property type="entry name" value="BILIRUBIN OXIDASE"/>
    <property type="match status" value="1"/>
</dbReference>
<dbReference type="OrthoDB" id="262547at2759"/>
<dbReference type="AlphaFoldDB" id="A0A8K0SG62"/>
<comment type="caution">
    <text evidence="6">The sequence shown here is derived from an EMBL/GenBank/DDBJ whole genome shotgun (WGS) entry which is preliminary data.</text>
</comment>
<dbReference type="Proteomes" id="UP000813444">
    <property type="component" value="Unassembled WGS sequence"/>
</dbReference>
<dbReference type="InterPro" id="IPR008972">
    <property type="entry name" value="Cupredoxin"/>
</dbReference>
<evidence type="ECO:0000256" key="3">
    <source>
        <dbReference type="SAM" id="SignalP"/>
    </source>
</evidence>
<dbReference type="Gene3D" id="2.60.40.420">
    <property type="entry name" value="Cupredoxins - blue copper proteins"/>
    <property type="match status" value="3"/>
</dbReference>
<reference evidence="6" key="1">
    <citation type="journal article" date="2021" name="Nat. Commun.">
        <title>Genetic determinants of endophytism in the Arabidopsis root mycobiome.</title>
        <authorList>
            <person name="Mesny F."/>
            <person name="Miyauchi S."/>
            <person name="Thiergart T."/>
            <person name="Pickel B."/>
            <person name="Atanasova L."/>
            <person name="Karlsson M."/>
            <person name="Huettel B."/>
            <person name="Barry K.W."/>
            <person name="Haridas S."/>
            <person name="Chen C."/>
            <person name="Bauer D."/>
            <person name="Andreopoulos W."/>
            <person name="Pangilinan J."/>
            <person name="LaButti K."/>
            <person name="Riley R."/>
            <person name="Lipzen A."/>
            <person name="Clum A."/>
            <person name="Drula E."/>
            <person name="Henrissat B."/>
            <person name="Kohler A."/>
            <person name="Grigoriev I.V."/>
            <person name="Martin F.M."/>
            <person name="Hacquard S."/>
        </authorList>
    </citation>
    <scope>NUCLEOTIDE SEQUENCE</scope>
    <source>
        <strain evidence="6">MPI-CAGE-CH-0235</strain>
    </source>
</reference>
<gene>
    <name evidence="6" type="ORF">B0I35DRAFT_380237</name>
</gene>
<dbReference type="GO" id="GO:0005507">
    <property type="term" value="F:copper ion binding"/>
    <property type="evidence" value="ECO:0007669"/>
    <property type="project" value="InterPro"/>
</dbReference>
<evidence type="ECO:0000256" key="2">
    <source>
        <dbReference type="ARBA" id="ARBA00023008"/>
    </source>
</evidence>
<protein>
    <recommendedName>
        <fullName evidence="8">Bilirubin oxidase</fullName>
    </recommendedName>
</protein>
<comment type="similarity">
    <text evidence="1">Belongs to the multicopper oxidase family.</text>
</comment>